<protein>
    <submittedName>
        <fullName evidence="1">Uncharacterized protein</fullName>
    </submittedName>
</protein>
<gene>
    <name evidence="1" type="ORF">I3842_02G155500</name>
</gene>
<accession>A0A922FS83</accession>
<dbReference type="EMBL" id="CM031826">
    <property type="protein sequence ID" value="KAG6728074.1"/>
    <property type="molecule type" value="Genomic_DNA"/>
</dbReference>
<comment type="caution">
    <text evidence="1">The sequence shown here is derived from an EMBL/GenBank/DDBJ whole genome shotgun (WGS) entry which is preliminary data.</text>
</comment>
<proteinExistence type="predicted"/>
<evidence type="ECO:0000313" key="2">
    <source>
        <dbReference type="Proteomes" id="UP000811246"/>
    </source>
</evidence>
<dbReference type="AlphaFoldDB" id="A0A922FS83"/>
<evidence type="ECO:0000313" key="1">
    <source>
        <dbReference type="EMBL" id="KAG6728074.1"/>
    </source>
</evidence>
<reference evidence="1" key="1">
    <citation type="submission" date="2021-01" db="EMBL/GenBank/DDBJ databases">
        <authorList>
            <person name="Lovell J.T."/>
            <person name="Bentley N."/>
            <person name="Bhattarai G."/>
            <person name="Jenkins J.W."/>
            <person name="Sreedasyam A."/>
            <person name="Alarcon Y."/>
            <person name="Bock C."/>
            <person name="Boston L."/>
            <person name="Carlson J."/>
            <person name="Cervantes K."/>
            <person name="Clermont K."/>
            <person name="Krom N."/>
            <person name="Kubenka K."/>
            <person name="Mamidi S."/>
            <person name="Mattison C."/>
            <person name="Monteros M."/>
            <person name="Pisani C."/>
            <person name="Plott C."/>
            <person name="Rajasekar S."/>
            <person name="Rhein H.S."/>
            <person name="Rohla C."/>
            <person name="Song M."/>
            <person name="Hilaire R.S."/>
            <person name="Shu S."/>
            <person name="Wells L."/>
            <person name="Wang X."/>
            <person name="Webber J."/>
            <person name="Heerema R.J."/>
            <person name="Klein P."/>
            <person name="Conner P."/>
            <person name="Grauke L."/>
            <person name="Grimwood J."/>
            <person name="Schmutz J."/>
            <person name="Randall J.J."/>
        </authorList>
    </citation>
    <scope>NUCLEOTIDE SEQUENCE</scope>
    <source>
        <tissue evidence="1">Leaf</tissue>
    </source>
</reference>
<dbReference type="Proteomes" id="UP000811246">
    <property type="component" value="Chromosome 2"/>
</dbReference>
<organism evidence="1 2">
    <name type="scientific">Carya illinoinensis</name>
    <name type="common">Pecan</name>
    <dbReference type="NCBI Taxonomy" id="32201"/>
    <lineage>
        <taxon>Eukaryota</taxon>
        <taxon>Viridiplantae</taxon>
        <taxon>Streptophyta</taxon>
        <taxon>Embryophyta</taxon>
        <taxon>Tracheophyta</taxon>
        <taxon>Spermatophyta</taxon>
        <taxon>Magnoliopsida</taxon>
        <taxon>eudicotyledons</taxon>
        <taxon>Gunneridae</taxon>
        <taxon>Pentapetalae</taxon>
        <taxon>rosids</taxon>
        <taxon>fabids</taxon>
        <taxon>Fagales</taxon>
        <taxon>Juglandaceae</taxon>
        <taxon>Carya</taxon>
    </lineage>
</organism>
<sequence length="259" mass="28880">MSFKGAQFSLFFNAATFVRHTLSRREMGAISFELEIHASLKELSRFKNFMTASISKHATYDGYRFWNEILRDFISEFDKLCLKAVAMTGKDKQTSQCNLEKRSSSGTKMLTDSMASAPKKIVNPQCCSSKACISACKGKGVLQAEIVQQLNGRLKILEEETETMKKDIFGALQESRELLNEICKQFLIIQRCICLQNPATGQTCVDDTLAANSPKDGRMGAGLSDIIFPEPNLSLITRDLRSNMIEFDDLASSTARALE</sequence>
<name>A0A922FS83_CARIL</name>